<feature type="region of interest" description="Disordered" evidence="8">
    <location>
        <begin position="1728"/>
        <end position="1759"/>
    </location>
</feature>
<dbReference type="GO" id="GO:0003950">
    <property type="term" value="F:NAD+ poly-ADP-ribosyltransferase activity"/>
    <property type="evidence" value="ECO:0007669"/>
    <property type="project" value="UniProtKB-UniRule"/>
</dbReference>
<feature type="compositionally biased region" description="Basic and acidic residues" evidence="8">
    <location>
        <begin position="292"/>
        <end position="303"/>
    </location>
</feature>
<dbReference type="SUPFAM" id="SSF117839">
    <property type="entry name" value="WWE domain"/>
    <property type="match status" value="1"/>
</dbReference>
<evidence type="ECO:0000313" key="14">
    <source>
        <dbReference type="Proteomes" id="UP000245119"/>
    </source>
</evidence>
<reference evidence="13 14" key="1">
    <citation type="submission" date="2018-04" db="EMBL/GenBank/DDBJ databases">
        <title>The genome of golden apple snail Pomacea canaliculata provides insight into stress tolerance and invasive adaptation.</title>
        <authorList>
            <person name="Liu C."/>
            <person name="Liu B."/>
            <person name="Ren Y."/>
            <person name="Zhang Y."/>
            <person name="Wang H."/>
            <person name="Li S."/>
            <person name="Jiang F."/>
            <person name="Yin L."/>
            <person name="Zhang G."/>
            <person name="Qian W."/>
            <person name="Fan W."/>
        </authorList>
    </citation>
    <scope>NUCLEOTIDE SEQUENCE [LARGE SCALE GENOMIC DNA]</scope>
    <source>
        <strain evidence="13">SZHN2017</strain>
        <tissue evidence="13">Muscle</tissue>
    </source>
</reference>
<feature type="domain" description="RRM" evidence="9">
    <location>
        <begin position="663"/>
        <end position="737"/>
    </location>
</feature>
<dbReference type="InterPro" id="IPR052056">
    <property type="entry name" value="Mono-ARTD/PARP"/>
</dbReference>
<dbReference type="InterPro" id="IPR043472">
    <property type="entry name" value="Macro_dom-like"/>
</dbReference>
<dbReference type="GO" id="GO:0005737">
    <property type="term" value="C:cytoplasm"/>
    <property type="evidence" value="ECO:0007669"/>
    <property type="project" value="TreeGrafter"/>
</dbReference>
<keyword evidence="3 7" id="KW-0808">Transferase</keyword>
<feature type="compositionally biased region" description="Polar residues" evidence="8">
    <location>
        <begin position="13"/>
        <end position="22"/>
    </location>
</feature>
<feature type="region of interest" description="Disordered" evidence="8">
    <location>
        <begin position="468"/>
        <end position="500"/>
    </location>
</feature>
<feature type="domain" description="RRM" evidence="9">
    <location>
        <begin position="927"/>
        <end position="1038"/>
    </location>
</feature>
<comment type="caution">
    <text evidence="13">The sequence shown here is derived from an EMBL/GenBank/DDBJ whole genome shotgun (WGS) entry which is preliminary data.</text>
</comment>
<sequence>MLVSEDEEDFMDSVSTQSSSPRFENRDIKLNDNQPPDCDFESFVMLSTDRQSPFEADSEMSQGKHHNVDEKNSEQYAPATKTSASECSTEEKTEEKPISVKSMINKFGGGVKATASDVFSKPKATLPTSGHKKPHDKTFAAVDDGGIHLHEKGTGSSEKDGSCILTADSSVDSELCTKLTEIDPDNNGLMRNTRTAQGKCFKITTEVGNQENEAEVSWQESFKDRSETLDGQAVPAVLPGDSVERILETHVPGEQEDNWKVEEEGDINCEEPHADLEDSISLPGSFTSSSSRQEEQKDNWKAEQDDDINYEDLSINLPEEDLSLNLPQTICSETGVFVSPAGTFPQASFQENLPEVQEPVHRMSPSEMCESQKRERYLQSPSELKPIPSHQNQHQISGAQQYYIPSKDTTHHFVPKECKGSSPGHEQIRMQQVGIQEQHQKSPRREQTPAHLQVTGFPRETSPAAYFRQQGVPDNPVPQSKCAGSPPGPHQSKSANNDSATVRVDGVDENMELDLIKLYFESAKSGGGDVISVEDYRSEGYVLVMFEDTEAAENVTHRPHTVGKKSLIASLHKVQSPEEKSPAQSCTVEVRGGSIVEKEELLQLYFENSKKSGGGPIKSFRMDAESSVAFITFEDETAVAEVLSRSHSLTGVSLSVTPHRPSRTIRVRGLKKNTSTDLLEMYFESKRAGGNEVEKVVLNDGKGEALVTFKDESAVHDVLQKEHVIGGTKVTVNLHEGATKASASETEQMMSKESCTVEVCGLSKQTSEETVVFYFENKRRSGGGPIQEIKRDLQHGRALITFEDHEAVKRVLEKKHTIDGKELQVNVYIPPTDRVVSSYDRCDDQELNSVVIDGLGKSTSKDTLWNYFENNRRSGGGPVTDVRFDDKRGVVYITFEHDADFHEVQSALTKKLFKGRTLVVEPVPVSATVLVQNLPQNPPSSTDMLSNYFENKRRSGGGDVTNVELGDHGKYALITFADAKDAEAVTKRKHIINEHQVDVTLYCECLGIRGGELEPNVRLPEPAALSESTQVKISAIKMAPRVMKSLISLLEEQNAHLSMAGLPEEICLTCSLTPETEGVRQLVKSWEEKVTGALDSYLKSVEMEELSVSEEEYAEVTEQLKEVSEHAEIDINFDPQRSILIIIWVGEDKREITKEVKKIIEGAQVNVKRKHEVKKEQMKIPKGKILLLKTHLTNTREKFPDLSIHFDDENECIEFTGVGEVITEMKLIISDFMNNMTCNSHIWDSQLISQLFAFPKAREMFERECMKQDQDGAVVILPGGFEVYSFDEILAEKMLLAGRKSVQRRVVKFEDGMEDIIKLERWAQMKESVLEANKELMVMDEDKTALTIVSLNTNINTCIQQLKSFLDENFIQEDTLTVAKPFKTLFQKYFWKNFERKRAEDKRIRLDLMNLNEDDDRVVIKGNASAIQEAKAVAVSFIRSLKCTAKTVKKPLFDQFLQSSDWKLVREEIEQNLMCKILMPEDKFDCFFSSYDSDYRQFGETSYLPEDVDEIPDVRQYDANAFSATSLPAGGKGRRSFGSTKFQADIKIKVPATTPKLIKPPRPRIYLSIMSDITKEEHDVLVNSASASLHLNHGQVSTALLTVGGDTIQAECTQQYPQGIQPGELAITSGGKLFCKNIFHCCLPEKKDEQQMKDILTKTMMKCLSEADTRGHRSIGFPALGAGNLGYPSDLVAETMFQATVDFGLKNPQCKLSDVFFILHKKDTQNRNAFEEENERWRQDNTQEEEVTQEDEEDISQRNPDAMGTKRWLFFNETAKTVKLMFVTQDAVTMDKAEEELMNHYRKTIVVSQFDVPDLERWQEDFINDLVNGCKVALVDLTINYDLGRLKLEGLREKVDSVPVNIIMKQAGDRIQEDKLAHLMAKQIRWYFVEVYQADEELLEYDVRTSYRIERAYRDGKHKEFIFDDQNQAYVVDFTKMEEKPENPMVADEDKKFGNVFSIDFLQTYMLLDAPLPDTWSKMGNADLDVVPVKSGTRDYERVTELFKQTCTQMTEILKIERVQNKTLYKQYMAMRQQMLKTCKKPEKENLWHGTNEEAAQGIIKHGFNRSYCNLKFCAYGQGVYFATKADYSSRDQYAKADSSGARNIFMCRVLVGQYVAGSKEMRVPPPIPSTDGKHYDSTVDDVNEPNIFAVYSDVQAYPEYLIKFK</sequence>
<dbReference type="Gene3D" id="3.90.228.10">
    <property type="match status" value="1"/>
</dbReference>
<evidence type="ECO:0000256" key="8">
    <source>
        <dbReference type="SAM" id="MobiDB-lite"/>
    </source>
</evidence>
<dbReference type="PROSITE" id="PS50102">
    <property type="entry name" value="RRM"/>
    <property type="match status" value="5"/>
</dbReference>
<evidence type="ECO:0000259" key="10">
    <source>
        <dbReference type="PROSITE" id="PS50918"/>
    </source>
</evidence>
<dbReference type="InterPro" id="IPR012677">
    <property type="entry name" value="Nucleotide-bd_a/b_plait_sf"/>
</dbReference>
<dbReference type="InterPro" id="IPR035979">
    <property type="entry name" value="RBD_domain_sf"/>
</dbReference>
<evidence type="ECO:0000259" key="9">
    <source>
        <dbReference type="PROSITE" id="PS50102"/>
    </source>
</evidence>
<dbReference type="InterPro" id="IPR002589">
    <property type="entry name" value="Macro_dom"/>
</dbReference>
<feature type="compositionally biased region" description="Acidic residues" evidence="8">
    <location>
        <begin position="1"/>
        <end position="11"/>
    </location>
</feature>
<evidence type="ECO:0000256" key="4">
    <source>
        <dbReference type="ARBA" id="ARBA00023027"/>
    </source>
</evidence>
<feature type="compositionally biased region" description="Acidic residues" evidence="8">
    <location>
        <begin position="1742"/>
        <end position="1754"/>
    </location>
</feature>
<dbReference type="Proteomes" id="UP000245119">
    <property type="component" value="Linkage Group LG5"/>
</dbReference>
<dbReference type="InterPro" id="IPR004170">
    <property type="entry name" value="WWE_dom"/>
</dbReference>
<organism evidence="13 14">
    <name type="scientific">Pomacea canaliculata</name>
    <name type="common">Golden apple snail</name>
    <dbReference type="NCBI Taxonomy" id="400727"/>
    <lineage>
        <taxon>Eukaryota</taxon>
        <taxon>Metazoa</taxon>
        <taxon>Spiralia</taxon>
        <taxon>Lophotrochozoa</taxon>
        <taxon>Mollusca</taxon>
        <taxon>Gastropoda</taxon>
        <taxon>Caenogastropoda</taxon>
        <taxon>Architaenioglossa</taxon>
        <taxon>Ampullarioidea</taxon>
        <taxon>Ampullariidae</taxon>
        <taxon>Pomacea</taxon>
    </lineage>
</organism>
<protein>
    <recommendedName>
        <fullName evidence="7">Poly [ADP-ribose] polymerase</fullName>
        <shortName evidence="7">PARP</shortName>
        <ecNumber evidence="7">2.4.2.-</ecNumber>
    </recommendedName>
</protein>
<dbReference type="PANTHER" id="PTHR14453:SF67">
    <property type="entry name" value="POLY [ADP-RIBOSE] POLYMERASE"/>
    <property type="match status" value="1"/>
</dbReference>
<keyword evidence="6" id="KW-0694">RNA-binding</keyword>
<feature type="domain" description="WWE" evidence="10">
    <location>
        <begin position="1872"/>
        <end position="1952"/>
    </location>
</feature>
<feature type="compositionally biased region" description="Polar residues" evidence="8">
    <location>
        <begin position="491"/>
        <end position="500"/>
    </location>
</feature>
<dbReference type="OrthoDB" id="6161426at2759"/>
<feature type="domain" description="RRM" evidence="9">
    <location>
        <begin position="848"/>
        <end position="925"/>
    </location>
</feature>
<dbReference type="InterPro" id="IPR034464">
    <property type="entry name" value="PAR10_RRM1_2"/>
</dbReference>
<dbReference type="InterPro" id="IPR000504">
    <property type="entry name" value="RRM_dom"/>
</dbReference>
<dbReference type="InterPro" id="IPR012317">
    <property type="entry name" value="Poly(ADP-ribose)pol_cat_dom"/>
</dbReference>
<dbReference type="Pfam" id="PF01661">
    <property type="entry name" value="Macro"/>
    <property type="match status" value="1"/>
</dbReference>
<feature type="region of interest" description="Disordered" evidence="8">
    <location>
        <begin position="432"/>
        <end position="452"/>
    </location>
</feature>
<feature type="domain" description="PARP catalytic" evidence="11">
    <location>
        <begin position="1970"/>
        <end position="2166"/>
    </location>
</feature>
<dbReference type="PROSITE" id="PS50918">
    <property type="entry name" value="WWE"/>
    <property type="match status" value="1"/>
</dbReference>
<feature type="region of interest" description="Disordered" evidence="8">
    <location>
        <begin position="122"/>
        <end position="162"/>
    </location>
</feature>
<dbReference type="GO" id="GO:0005634">
    <property type="term" value="C:nucleus"/>
    <property type="evidence" value="ECO:0007669"/>
    <property type="project" value="UniProtKB-SubCell"/>
</dbReference>
<dbReference type="GO" id="GO:0003714">
    <property type="term" value="F:transcription corepressor activity"/>
    <property type="evidence" value="ECO:0007669"/>
    <property type="project" value="TreeGrafter"/>
</dbReference>
<evidence type="ECO:0000259" key="11">
    <source>
        <dbReference type="PROSITE" id="PS51059"/>
    </source>
</evidence>
<keyword evidence="4 7" id="KW-0520">NAD</keyword>
<dbReference type="Gene3D" id="3.30.70.330">
    <property type="match status" value="6"/>
</dbReference>
<evidence type="ECO:0000256" key="2">
    <source>
        <dbReference type="ARBA" id="ARBA00022676"/>
    </source>
</evidence>
<dbReference type="CDD" id="cd12547">
    <property type="entry name" value="RRM1_2_PAR10"/>
    <property type="match status" value="3"/>
</dbReference>
<evidence type="ECO:0000313" key="13">
    <source>
        <dbReference type="EMBL" id="PVD29845.1"/>
    </source>
</evidence>
<dbReference type="SMART" id="SM00360">
    <property type="entry name" value="RRM"/>
    <property type="match status" value="6"/>
</dbReference>
<dbReference type="SUPFAM" id="SSF54928">
    <property type="entry name" value="RNA-binding domain, RBD"/>
    <property type="match status" value="4"/>
</dbReference>
<evidence type="ECO:0000259" key="12">
    <source>
        <dbReference type="PROSITE" id="PS51154"/>
    </source>
</evidence>
<dbReference type="Gene3D" id="3.40.220.10">
    <property type="entry name" value="Leucine Aminopeptidase, subunit E, domain 1"/>
    <property type="match status" value="1"/>
</dbReference>
<dbReference type="CDD" id="cd01439">
    <property type="entry name" value="TCCD_inducible_PARP_like"/>
    <property type="match status" value="1"/>
</dbReference>
<dbReference type="InterPro" id="IPR037197">
    <property type="entry name" value="WWE_dom_sf"/>
</dbReference>
<evidence type="ECO:0000256" key="1">
    <source>
        <dbReference type="ARBA" id="ARBA00004123"/>
    </source>
</evidence>
<dbReference type="SUPFAM" id="SSF56399">
    <property type="entry name" value="ADP-ribosylation"/>
    <property type="match status" value="1"/>
</dbReference>
<feature type="region of interest" description="Disordered" evidence="8">
    <location>
        <begin position="275"/>
        <end position="306"/>
    </location>
</feature>
<keyword evidence="14" id="KW-1185">Reference proteome</keyword>
<dbReference type="EMBL" id="PZQS01000005">
    <property type="protein sequence ID" value="PVD29845.1"/>
    <property type="molecule type" value="Genomic_DNA"/>
</dbReference>
<dbReference type="Pfam" id="PF23085">
    <property type="entry name" value="RRM_PARP14_3"/>
    <property type="match status" value="6"/>
</dbReference>
<dbReference type="Gene3D" id="3.30.720.50">
    <property type="match status" value="1"/>
</dbReference>
<comment type="subcellular location">
    <subcellularLocation>
        <location evidence="1">Nucleus</location>
    </subcellularLocation>
</comment>
<feature type="compositionally biased region" description="Basic and acidic residues" evidence="8">
    <location>
        <begin position="438"/>
        <end position="448"/>
    </location>
</feature>
<dbReference type="Pfam" id="PF00644">
    <property type="entry name" value="PARP"/>
    <property type="match status" value="1"/>
</dbReference>
<keyword evidence="2 7" id="KW-0328">Glycosyltransferase</keyword>
<feature type="domain" description="RRM" evidence="9">
    <location>
        <begin position="586"/>
        <end position="672"/>
    </location>
</feature>
<dbReference type="Pfam" id="PF02825">
    <property type="entry name" value="WWE"/>
    <property type="match status" value="1"/>
</dbReference>
<evidence type="ECO:0000256" key="7">
    <source>
        <dbReference type="RuleBase" id="RU362114"/>
    </source>
</evidence>
<feature type="compositionally biased region" description="Polar residues" evidence="8">
    <location>
        <begin position="282"/>
        <end position="291"/>
    </location>
</feature>
<keyword evidence="5" id="KW-0539">Nucleus</keyword>
<dbReference type="GO" id="GO:0003723">
    <property type="term" value="F:RNA binding"/>
    <property type="evidence" value="ECO:0007669"/>
    <property type="project" value="UniProtKB-UniRule"/>
</dbReference>
<dbReference type="PROSITE" id="PS51059">
    <property type="entry name" value="PARP_CATALYTIC"/>
    <property type="match status" value="1"/>
</dbReference>
<feature type="domain" description="Macro" evidence="12">
    <location>
        <begin position="1553"/>
        <end position="1738"/>
    </location>
</feature>
<evidence type="ECO:0000256" key="6">
    <source>
        <dbReference type="PROSITE-ProRule" id="PRU00176"/>
    </source>
</evidence>
<feature type="region of interest" description="Disordered" evidence="8">
    <location>
        <begin position="1"/>
        <end position="97"/>
    </location>
</feature>
<evidence type="ECO:0000256" key="5">
    <source>
        <dbReference type="ARBA" id="ARBA00023242"/>
    </source>
</evidence>
<dbReference type="PANTHER" id="PTHR14453">
    <property type="entry name" value="PARP/ZINC FINGER CCCH TYPE DOMAIN CONTAINING PROTEIN"/>
    <property type="match status" value="1"/>
</dbReference>
<feature type="compositionally biased region" description="Basic and acidic residues" evidence="8">
    <location>
        <begin position="145"/>
        <end position="161"/>
    </location>
</feature>
<evidence type="ECO:0000256" key="3">
    <source>
        <dbReference type="ARBA" id="ARBA00022679"/>
    </source>
</evidence>
<dbReference type="SMART" id="SM00506">
    <property type="entry name" value="A1pp"/>
    <property type="match status" value="1"/>
</dbReference>
<feature type="region of interest" description="Disordered" evidence="8">
    <location>
        <begin position="210"/>
        <end position="235"/>
    </location>
</feature>
<name>A0A2T7P8U8_POMCA</name>
<dbReference type="EC" id="2.4.2.-" evidence="7"/>
<dbReference type="SUPFAM" id="SSF52949">
    <property type="entry name" value="Macro domain-like"/>
    <property type="match status" value="1"/>
</dbReference>
<gene>
    <name evidence="13" type="ORF">C0Q70_09102</name>
</gene>
<feature type="domain" description="RRM" evidence="9">
    <location>
        <begin position="755"/>
        <end position="830"/>
    </location>
</feature>
<dbReference type="GO" id="GO:0010629">
    <property type="term" value="P:negative regulation of gene expression"/>
    <property type="evidence" value="ECO:0007669"/>
    <property type="project" value="TreeGrafter"/>
</dbReference>
<accession>A0A2T7P8U8</accession>
<proteinExistence type="predicted"/>
<dbReference type="PROSITE" id="PS51154">
    <property type="entry name" value="MACRO"/>
    <property type="match status" value="1"/>
</dbReference>